<gene>
    <name evidence="7" type="ORF">JMJ54_02875</name>
</gene>
<evidence type="ECO:0000313" key="7">
    <source>
        <dbReference type="EMBL" id="MBM3114763.1"/>
    </source>
</evidence>
<keyword evidence="3 6" id="KW-1133">Transmembrane helix</keyword>
<dbReference type="Pfam" id="PF04228">
    <property type="entry name" value="Zn_peptidase"/>
    <property type="match status" value="1"/>
</dbReference>
<evidence type="ECO:0000256" key="1">
    <source>
        <dbReference type="ARBA" id="ARBA00004167"/>
    </source>
</evidence>
<proteinExistence type="predicted"/>
<evidence type="ECO:0000256" key="3">
    <source>
        <dbReference type="ARBA" id="ARBA00022989"/>
    </source>
</evidence>
<dbReference type="EMBL" id="JAESND010000001">
    <property type="protein sequence ID" value="MBM3114763.1"/>
    <property type="molecule type" value="Genomic_DNA"/>
</dbReference>
<dbReference type="RefSeq" id="WP_203536430.1">
    <property type="nucleotide sequence ID" value="NZ_JAESND010000001.1"/>
</dbReference>
<feature type="region of interest" description="Disordered" evidence="5">
    <location>
        <begin position="1"/>
        <end position="21"/>
    </location>
</feature>
<dbReference type="InterPro" id="IPR007343">
    <property type="entry name" value="Uncharacterised_pept_Zn_put"/>
</dbReference>
<accession>A0ABS2BGL9</accession>
<keyword evidence="2 6" id="KW-0812">Transmembrane</keyword>
<evidence type="ECO:0000256" key="5">
    <source>
        <dbReference type="SAM" id="MobiDB-lite"/>
    </source>
</evidence>
<evidence type="ECO:0000256" key="6">
    <source>
        <dbReference type="SAM" id="Phobius"/>
    </source>
</evidence>
<protein>
    <submittedName>
        <fullName evidence="7">Zinc metallopeptidase</fullName>
    </submittedName>
</protein>
<keyword evidence="4 6" id="KW-0472">Membrane</keyword>
<dbReference type="Proteomes" id="UP000809431">
    <property type="component" value="Unassembled WGS sequence"/>
</dbReference>
<keyword evidence="8" id="KW-1185">Reference proteome</keyword>
<organism evidence="7 8">
    <name type="scientific">Jeongeupia naejangsanensis</name>
    <dbReference type="NCBI Taxonomy" id="613195"/>
    <lineage>
        <taxon>Bacteria</taxon>
        <taxon>Pseudomonadati</taxon>
        <taxon>Pseudomonadota</taxon>
        <taxon>Betaproteobacteria</taxon>
        <taxon>Neisseriales</taxon>
        <taxon>Chitinibacteraceae</taxon>
        <taxon>Jeongeupia</taxon>
    </lineage>
</organism>
<feature type="compositionally biased region" description="Basic and acidic residues" evidence="5">
    <location>
        <begin position="1"/>
        <end position="17"/>
    </location>
</feature>
<evidence type="ECO:0000313" key="8">
    <source>
        <dbReference type="Proteomes" id="UP000809431"/>
    </source>
</evidence>
<dbReference type="PANTHER" id="PTHR30168">
    <property type="entry name" value="PUTATIVE MEMBRANE PROTEIN YPFJ"/>
    <property type="match status" value="1"/>
</dbReference>
<evidence type="ECO:0000256" key="2">
    <source>
        <dbReference type="ARBA" id="ARBA00022692"/>
    </source>
</evidence>
<comment type="caution">
    <text evidence="7">The sequence shown here is derived from an EMBL/GenBank/DDBJ whole genome shotgun (WGS) entry which is preliminary data.</text>
</comment>
<name>A0ABS2BGL9_9NEIS</name>
<evidence type="ECO:0000256" key="4">
    <source>
        <dbReference type="ARBA" id="ARBA00023136"/>
    </source>
</evidence>
<feature type="transmembrane region" description="Helical" evidence="6">
    <location>
        <begin position="25"/>
        <end position="44"/>
    </location>
</feature>
<reference evidence="7 8" key="1">
    <citation type="submission" date="2021-01" db="EMBL/GenBank/DDBJ databases">
        <title>Draft Genome Sequence and Polyhydroxyalkanoate Biosynthetic Potential of Jeongeupia naejangsanensis Type Strain DSM 24253.</title>
        <authorList>
            <person name="Turrini P."/>
            <person name="Artuso I."/>
            <person name="Lugli G.A."/>
            <person name="Frangipani E."/>
            <person name="Ventura M."/>
            <person name="Visca P."/>
        </authorList>
    </citation>
    <scope>NUCLEOTIDE SEQUENCE [LARGE SCALE GENOMIC DNA]</scope>
    <source>
        <strain evidence="7 8">DSM 24253</strain>
    </source>
</reference>
<comment type="subcellular location">
    <subcellularLocation>
        <location evidence="1">Membrane</location>
        <topology evidence="1">Single-pass membrane protein</topology>
    </subcellularLocation>
</comment>
<dbReference type="PANTHER" id="PTHR30168:SF0">
    <property type="entry name" value="INNER MEMBRANE PROTEIN"/>
    <property type="match status" value="1"/>
</dbReference>
<sequence length="285" mass="30472">MRWKDMRESANVEDRRGQGGGGRGGFRLGIGGIIAVVVISLLLGKNPLEMLGLVSQFTGGGQVTQQQTAQPAGDDAGKQFASRVLGDTEDTWGKLFADNGMAYKAPQLVLFNNPTHSGCGQAVSAIGPFYCPADSTVYLDLGFFRELSQRFGAKGEFAQAYVIAHEVGHHVQNLMGISDKVHRLQQGKNEAAANALSVKLELQADCLAGVWGHYAQSRGLLEAGDLQDALTAAQAIGDDTLQRNAGRNVAPDSFTHGSAAERMQWLQRGFDSGRMQDCNTFGNKG</sequence>